<gene>
    <name evidence="2" type="ORF">GGQ61_000156</name>
</gene>
<reference evidence="2 3" key="1">
    <citation type="submission" date="2020-08" db="EMBL/GenBank/DDBJ databases">
        <title>Genomic Encyclopedia of Type Strains, Phase IV (KMG-IV): sequencing the most valuable type-strain genomes for metagenomic binning, comparative biology and taxonomic classification.</title>
        <authorList>
            <person name="Goeker M."/>
        </authorList>
    </citation>
    <scope>NUCLEOTIDE SEQUENCE [LARGE SCALE GENOMIC DNA]</scope>
    <source>
        <strain evidence="2 3">DSM 21793</strain>
    </source>
</reference>
<keyword evidence="2" id="KW-0378">Hydrolase</keyword>
<dbReference type="GO" id="GO:0004622">
    <property type="term" value="F:phosphatidylcholine lysophospholipase activity"/>
    <property type="evidence" value="ECO:0007669"/>
    <property type="project" value="UniProtKB-EC"/>
</dbReference>
<dbReference type="RefSeq" id="WP_183769470.1">
    <property type="nucleotide sequence ID" value="NZ_JACIDK010000001.1"/>
</dbReference>
<evidence type="ECO:0000313" key="2">
    <source>
        <dbReference type="EMBL" id="MBB3889459.1"/>
    </source>
</evidence>
<dbReference type="SUPFAM" id="SSF52266">
    <property type="entry name" value="SGNH hydrolase"/>
    <property type="match status" value="1"/>
</dbReference>
<dbReference type="InterPro" id="IPR013830">
    <property type="entry name" value="SGNH_hydro"/>
</dbReference>
<evidence type="ECO:0000313" key="3">
    <source>
        <dbReference type="Proteomes" id="UP000530564"/>
    </source>
</evidence>
<organism evidence="2 3">
    <name type="scientific">Phenylobacterium haematophilum</name>
    <dbReference type="NCBI Taxonomy" id="98513"/>
    <lineage>
        <taxon>Bacteria</taxon>
        <taxon>Pseudomonadati</taxon>
        <taxon>Pseudomonadota</taxon>
        <taxon>Alphaproteobacteria</taxon>
        <taxon>Caulobacterales</taxon>
        <taxon>Caulobacteraceae</taxon>
        <taxon>Phenylobacterium</taxon>
    </lineage>
</organism>
<dbReference type="EC" id="3.1.2.-" evidence="2"/>
<dbReference type="PANTHER" id="PTHR30383">
    <property type="entry name" value="THIOESTERASE 1/PROTEASE 1/LYSOPHOSPHOLIPASE L1"/>
    <property type="match status" value="1"/>
</dbReference>
<dbReference type="Gene3D" id="3.40.50.1110">
    <property type="entry name" value="SGNH hydrolase"/>
    <property type="match status" value="1"/>
</dbReference>
<dbReference type="PANTHER" id="PTHR30383:SF24">
    <property type="entry name" value="THIOESTERASE 1_PROTEASE 1_LYSOPHOSPHOLIPASE L1"/>
    <property type="match status" value="1"/>
</dbReference>
<dbReference type="Pfam" id="PF13472">
    <property type="entry name" value="Lipase_GDSL_2"/>
    <property type="match status" value="1"/>
</dbReference>
<dbReference type="InterPro" id="IPR051532">
    <property type="entry name" value="Ester_Hydrolysis_Enzymes"/>
</dbReference>
<feature type="domain" description="SGNH hydrolase-type esterase" evidence="1">
    <location>
        <begin position="36"/>
        <end position="194"/>
    </location>
</feature>
<sequence>MDATAPRFPSRRLLIAAALTALPAQGLAQQRRVITILGDSITAGYGLPSNAALPVQLQAQMRKLGSSAIIRGAGVSGDTTAGGLARVDFSVQRDTDVCLVALGGNDLLQGIDPKRTQANLDKIVARLKARKIGVVLAGLAPPPVIGRAYARDFQSVFPAVAKAQGVALYPNLLAGVAQQPRLNQRDGFHPNAQGVVVIAQGLAPVLLKALAGRRA</sequence>
<dbReference type="EMBL" id="JACIDK010000001">
    <property type="protein sequence ID" value="MBB3889459.1"/>
    <property type="molecule type" value="Genomic_DNA"/>
</dbReference>
<dbReference type="CDD" id="cd01822">
    <property type="entry name" value="Lysophospholipase_L1_like"/>
    <property type="match status" value="1"/>
</dbReference>
<evidence type="ECO:0000259" key="1">
    <source>
        <dbReference type="Pfam" id="PF13472"/>
    </source>
</evidence>
<name>A0A839ZUL4_9CAUL</name>
<proteinExistence type="predicted"/>
<dbReference type="EC" id="3.1.1.5" evidence="2"/>
<protein>
    <submittedName>
        <fullName evidence="2">Acyl-CoA thioesterase-1</fullName>
        <ecNumber evidence="2">3.1.1.5</ecNumber>
        <ecNumber evidence="2">3.1.2.-</ecNumber>
    </submittedName>
</protein>
<accession>A0A839ZUL4</accession>
<dbReference type="AlphaFoldDB" id="A0A839ZUL4"/>
<keyword evidence="3" id="KW-1185">Reference proteome</keyword>
<comment type="caution">
    <text evidence="2">The sequence shown here is derived from an EMBL/GenBank/DDBJ whole genome shotgun (WGS) entry which is preliminary data.</text>
</comment>
<dbReference type="Proteomes" id="UP000530564">
    <property type="component" value="Unassembled WGS sequence"/>
</dbReference>
<dbReference type="InterPro" id="IPR036514">
    <property type="entry name" value="SGNH_hydro_sf"/>
</dbReference>